<accession>A0ABU6ZU02</accession>
<protein>
    <submittedName>
        <fullName evidence="2">Uncharacterized protein</fullName>
    </submittedName>
</protein>
<evidence type="ECO:0000313" key="3">
    <source>
        <dbReference type="Proteomes" id="UP001341840"/>
    </source>
</evidence>
<proteinExistence type="predicted"/>
<feature type="region of interest" description="Disordered" evidence="1">
    <location>
        <begin position="1"/>
        <end position="27"/>
    </location>
</feature>
<organism evidence="2 3">
    <name type="scientific">Stylosanthes scabra</name>
    <dbReference type="NCBI Taxonomy" id="79078"/>
    <lineage>
        <taxon>Eukaryota</taxon>
        <taxon>Viridiplantae</taxon>
        <taxon>Streptophyta</taxon>
        <taxon>Embryophyta</taxon>
        <taxon>Tracheophyta</taxon>
        <taxon>Spermatophyta</taxon>
        <taxon>Magnoliopsida</taxon>
        <taxon>eudicotyledons</taxon>
        <taxon>Gunneridae</taxon>
        <taxon>Pentapetalae</taxon>
        <taxon>rosids</taxon>
        <taxon>fabids</taxon>
        <taxon>Fabales</taxon>
        <taxon>Fabaceae</taxon>
        <taxon>Papilionoideae</taxon>
        <taxon>50 kb inversion clade</taxon>
        <taxon>dalbergioids sensu lato</taxon>
        <taxon>Dalbergieae</taxon>
        <taxon>Pterocarpus clade</taxon>
        <taxon>Stylosanthes</taxon>
    </lineage>
</organism>
<dbReference type="Proteomes" id="UP001341840">
    <property type="component" value="Unassembled WGS sequence"/>
</dbReference>
<sequence>MHTHQPTEVDGDSVVAESGGEEERSDETLYRINEQVFCRNASGNFDGTDLEPAGFQIQPTCADLGGVLNFDVNIERVEEEEVVGRKLIGYKVDDVPNRWELESDELTDEDNSLEVALTKGIWDKGGLFFDSSDEEEVVARLAGRNLEGRKRSKKHKQTRNIPCIEEEHWQYEN</sequence>
<gene>
    <name evidence="2" type="ORF">PIB30_091902</name>
</gene>
<evidence type="ECO:0000313" key="2">
    <source>
        <dbReference type="EMBL" id="MED6225251.1"/>
    </source>
</evidence>
<keyword evidence="3" id="KW-1185">Reference proteome</keyword>
<evidence type="ECO:0000256" key="1">
    <source>
        <dbReference type="SAM" id="MobiDB-lite"/>
    </source>
</evidence>
<reference evidence="2 3" key="1">
    <citation type="journal article" date="2023" name="Plants (Basel)">
        <title>Bridging the Gap: Combining Genomics and Transcriptomics Approaches to Understand Stylosanthes scabra, an Orphan Legume from the Brazilian Caatinga.</title>
        <authorList>
            <person name="Ferreira-Neto J.R.C."/>
            <person name="da Silva M.D."/>
            <person name="Binneck E."/>
            <person name="de Melo N.F."/>
            <person name="da Silva R.H."/>
            <person name="de Melo A.L.T.M."/>
            <person name="Pandolfi V."/>
            <person name="Bustamante F.O."/>
            <person name="Brasileiro-Vidal A.C."/>
            <person name="Benko-Iseppon A.M."/>
        </authorList>
    </citation>
    <scope>NUCLEOTIDE SEQUENCE [LARGE SCALE GENOMIC DNA]</scope>
    <source>
        <tissue evidence="2">Leaves</tissue>
    </source>
</reference>
<name>A0ABU6ZU02_9FABA</name>
<dbReference type="EMBL" id="JASCZI010273723">
    <property type="protein sequence ID" value="MED6225251.1"/>
    <property type="molecule type" value="Genomic_DNA"/>
</dbReference>
<comment type="caution">
    <text evidence="2">The sequence shown here is derived from an EMBL/GenBank/DDBJ whole genome shotgun (WGS) entry which is preliminary data.</text>
</comment>